<dbReference type="Gene3D" id="2.70.98.10">
    <property type="match status" value="1"/>
</dbReference>
<feature type="domain" description="Polysaccharide lyase family 8 central" evidence="7">
    <location>
        <begin position="426"/>
        <end position="689"/>
    </location>
</feature>
<evidence type="ECO:0000259" key="9">
    <source>
        <dbReference type="Pfam" id="PF08124"/>
    </source>
</evidence>
<feature type="active site" evidence="4">
    <location>
        <position position="289"/>
    </location>
</feature>
<keyword evidence="3 10" id="KW-0456">Lyase</keyword>
<dbReference type="Gene3D" id="2.60.220.10">
    <property type="entry name" value="Polysaccharide lyase family 8-like, C-terminal"/>
    <property type="match status" value="1"/>
</dbReference>
<name>A0A1G6RTM9_9ACTN</name>
<evidence type="ECO:0000256" key="2">
    <source>
        <dbReference type="ARBA" id="ARBA00022729"/>
    </source>
</evidence>
<dbReference type="SUPFAM" id="SSF48230">
    <property type="entry name" value="Chondroitin AC/alginate lyase"/>
    <property type="match status" value="1"/>
</dbReference>
<keyword evidence="6" id="KW-1133">Transmembrane helix</keyword>
<dbReference type="STRING" id="58114.SAMN05216270_101663"/>
<dbReference type="Pfam" id="PF02278">
    <property type="entry name" value="Lyase_8"/>
    <property type="match status" value="1"/>
</dbReference>
<feature type="active site" evidence="4">
    <location>
        <position position="280"/>
    </location>
</feature>
<dbReference type="Gene3D" id="1.50.10.100">
    <property type="entry name" value="Chondroitin AC/alginate lyase"/>
    <property type="match status" value="1"/>
</dbReference>
<feature type="transmembrane region" description="Helical" evidence="6">
    <location>
        <begin position="12"/>
        <end position="32"/>
    </location>
</feature>
<dbReference type="PANTHER" id="PTHR38481:SF1">
    <property type="entry name" value="HYALURONATE LYASE"/>
    <property type="match status" value="1"/>
</dbReference>
<evidence type="ECO:0000256" key="5">
    <source>
        <dbReference type="SAM" id="MobiDB-lite"/>
    </source>
</evidence>
<protein>
    <submittedName>
        <fullName evidence="10">Hyaluronate lyase</fullName>
    </submittedName>
</protein>
<dbReference type="InterPro" id="IPR011071">
    <property type="entry name" value="Lyase_8-like_C"/>
</dbReference>
<evidence type="ECO:0000256" key="1">
    <source>
        <dbReference type="ARBA" id="ARBA00006699"/>
    </source>
</evidence>
<dbReference type="GO" id="GO:0016837">
    <property type="term" value="F:carbon-oxygen lyase activity, acting on polysaccharides"/>
    <property type="evidence" value="ECO:0007669"/>
    <property type="project" value="UniProtKB-ARBA"/>
</dbReference>
<proteinExistence type="inferred from homology"/>
<dbReference type="AlphaFoldDB" id="A0A1G6RTM9"/>
<dbReference type="GO" id="GO:0005576">
    <property type="term" value="C:extracellular region"/>
    <property type="evidence" value="ECO:0007669"/>
    <property type="project" value="InterPro"/>
</dbReference>
<dbReference type="PANTHER" id="PTHR38481">
    <property type="entry name" value="HYALURONATE LYASE"/>
    <property type="match status" value="1"/>
</dbReference>
<dbReference type="SUPFAM" id="SSF74650">
    <property type="entry name" value="Galactose mutarotase-like"/>
    <property type="match status" value="1"/>
</dbReference>
<sequence>MPPRTTALTRRLLIGGGLGLSGAAVAAGLLAMSRGETSGTLSRPGTGVAFPSLIDRARTLITGGDVDPDDEDYTASLTSVSAAAAGFLGSMDLRGSRTTLWSDLGPAADPAGFNTAYSRLFRLALAWATPGADQYGDEAVAGAVTEALSFLYQEAFNEDAEQSGNWYWWEIGSPWSLMRTCVLLREEIPPAHLRHYLDTVDRWCPDASVRLTAPDESETGANRADKAAILALRGIVGEEPAKLRLARDGLSDTEGDGEHGLFRTVESGDGFHADGSFIQHGTVAYTGAYGTTLLDSAGFATALLAGSVGEVTDPDLPVLLDAVEHAFAPFVEDGLLMDCVRGRSIARPRQQDSHSAVDLVGAVTQLAEIAPDDYRSRWHALVKGWIERSAQDLPYFETAGVAAVRRAKTVLADDSLEAAPRPDYTRVFAGMDRLVVRRPGWSWALSMSSNRVAAYETGNGENLRGWYTGDGMAYLYLPEDPVQYSDAFWPTADPHRLPGTTVDTRAREPRGADEDPFHLPANDVAGGAVLGERHAVAAMDLIAEGSSLRAKKSWFVVGDAITALGAGITAYDGRTVQTTVEHRNRHGDGDRRITVDGVAPSGDGDLTTAIEGARWAHLPGVAGYVFPSGSTGLTAAREVRTGAWNDIEQGATTGGGDLTAHTRRYASLWYDHGVSPADAAYAYTLLPKATEDETAAWAEAPAVEVLANTTTVQAVESPSAGLIAAHFWQAGEAGGLACDGPASVLVRRTGDGINVSVADPGRTAETVTIELPYPASELVESDDTVTAEPGDRPKLTIAVGGSRGATHTALLR</sequence>
<reference evidence="11" key="1">
    <citation type="submission" date="2016-10" db="EMBL/GenBank/DDBJ databases">
        <authorList>
            <person name="Varghese N."/>
            <person name="Submissions S."/>
        </authorList>
    </citation>
    <scope>NUCLEOTIDE SEQUENCE [LARGE SCALE GENOMIC DNA]</scope>
    <source>
        <strain evidence="11">CGMCC 4.3516</strain>
    </source>
</reference>
<dbReference type="InterPro" id="IPR008929">
    <property type="entry name" value="Chondroitin_lyas"/>
</dbReference>
<keyword evidence="2" id="KW-0732">Signal</keyword>
<dbReference type="Pfam" id="PF02884">
    <property type="entry name" value="Lyase_8_C"/>
    <property type="match status" value="1"/>
</dbReference>
<feature type="active site" evidence="4">
    <location>
        <position position="343"/>
    </location>
</feature>
<dbReference type="GO" id="GO:0005975">
    <property type="term" value="P:carbohydrate metabolic process"/>
    <property type="evidence" value="ECO:0007669"/>
    <property type="project" value="InterPro"/>
</dbReference>
<accession>A0A1G6RTM9</accession>
<evidence type="ECO:0000259" key="7">
    <source>
        <dbReference type="Pfam" id="PF02278"/>
    </source>
</evidence>
<dbReference type="InterPro" id="IPR003159">
    <property type="entry name" value="Lyase_8_central_dom"/>
</dbReference>
<dbReference type="InterPro" id="IPR014718">
    <property type="entry name" value="GH-type_carb-bd"/>
</dbReference>
<organism evidence="10 11">
    <name type="scientific">Glycomyces harbinensis</name>
    <dbReference type="NCBI Taxonomy" id="58114"/>
    <lineage>
        <taxon>Bacteria</taxon>
        <taxon>Bacillati</taxon>
        <taxon>Actinomycetota</taxon>
        <taxon>Actinomycetes</taxon>
        <taxon>Glycomycetales</taxon>
        <taxon>Glycomycetaceae</taxon>
        <taxon>Glycomyces</taxon>
    </lineage>
</organism>
<evidence type="ECO:0000256" key="4">
    <source>
        <dbReference type="PIRSR" id="PIRSR638970-1"/>
    </source>
</evidence>
<feature type="compositionally biased region" description="Basic and acidic residues" evidence="5">
    <location>
        <begin position="504"/>
        <end position="517"/>
    </location>
</feature>
<dbReference type="InterPro" id="IPR004103">
    <property type="entry name" value="Lyase_8_C"/>
</dbReference>
<dbReference type="CDD" id="cd01083">
    <property type="entry name" value="GAG_Lyase"/>
    <property type="match status" value="1"/>
</dbReference>
<dbReference type="GO" id="GO:0030246">
    <property type="term" value="F:carbohydrate binding"/>
    <property type="evidence" value="ECO:0007669"/>
    <property type="project" value="InterPro"/>
</dbReference>
<feature type="region of interest" description="Disordered" evidence="5">
    <location>
        <begin position="495"/>
        <end position="519"/>
    </location>
</feature>
<dbReference type="Pfam" id="PF08124">
    <property type="entry name" value="Lyase_8_N"/>
    <property type="match status" value="1"/>
</dbReference>
<evidence type="ECO:0000313" key="10">
    <source>
        <dbReference type="EMBL" id="SDD07992.1"/>
    </source>
</evidence>
<dbReference type="InterPro" id="IPR011013">
    <property type="entry name" value="Gal_mutarotase_sf_dom"/>
</dbReference>
<comment type="similarity">
    <text evidence="1">Belongs to the polysaccharide lyase 8 family.</text>
</comment>
<evidence type="ECO:0000259" key="8">
    <source>
        <dbReference type="Pfam" id="PF02884"/>
    </source>
</evidence>
<keyword evidence="6" id="KW-0472">Membrane</keyword>
<keyword evidence="11" id="KW-1185">Reference proteome</keyword>
<keyword evidence="6" id="KW-0812">Transmembrane</keyword>
<dbReference type="SUPFAM" id="SSF49863">
    <property type="entry name" value="Hyaluronate lyase-like, C-terminal domain"/>
    <property type="match status" value="1"/>
</dbReference>
<feature type="domain" description="Polysaccharide lyase 8 N-terminal alpha-helical" evidence="9">
    <location>
        <begin position="61"/>
        <end position="383"/>
    </location>
</feature>
<dbReference type="RefSeq" id="WP_091028251.1">
    <property type="nucleotide sequence ID" value="NZ_FNAD01000001.1"/>
</dbReference>
<dbReference type="InterPro" id="IPR012970">
    <property type="entry name" value="Lyase_8_alpha_N"/>
</dbReference>
<dbReference type="OrthoDB" id="6636047at2"/>
<gene>
    <name evidence="10" type="ORF">SAMN05216270_101663</name>
</gene>
<dbReference type="InterPro" id="IPR038970">
    <property type="entry name" value="Lyase_8"/>
</dbReference>
<dbReference type="Proteomes" id="UP000198949">
    <property type="component" value="Unassembled WGS sequence"/>
</dbReference>
<evidence type="ECO:0000256" key="6">
    <source>
        <dbReference type="SAM" id="Phobius"/>
    </source>
</evidence>
<evidence type="ECO:0000256" key="3">
    <source>
        <dbReference type="ARBA" id="ARBA00023239"/>
    </source>
</evidence>
<dbReference type="EMBL" id="FNAD01000001">
    <property type="protein sequence ID" value="SDD07992.1"/>
    <property type="molecule type" value="Genomic_DNA"/>
</dbReference>
<feature type="domain" description="Polysaccharide lyase family 8 C-terminal" evidence="8">
    <location>
        <begin position="704"/>
        <end position="768"/>
    </location>
</feature>
<evidence type="ECO:0000313" key="11">
    <source>
        <dbReference type="Proteomes" id="UP000198949"/>
    </source>
</evidence>